<evidence type="ECO:0000256" key="8">
    <source>
        <dbReference type="ARBA" id="ARBA00023014"/>
    </source>
</evidence>
<dbReference type="PROSITE" id="PS51449">
    <property type="entry name" value="MTTASE_N"/>
    <property type="match status" value="1"/>
</dbReference>
<dbReference type="GO" id="GO:0035599">
    <property type="term" value="F:aspartic acid methylthiotransferase activity"/>
    <property type="evidence" value="ECO:0007669"/>
    <property type="project" value="TreeGrafter"/>
</dbReference>
<dbReference type="EMBL" id="UOFC01000162">
    <property type="protein sequence ID" value="VAW47705.1"/>
    <property type="molecule type" value="Genomic_DNA"/>
</dbReference>
<keyword evidence="8" id="KW-0411">Iron-sulfur</keyword>
<dbReference type="SMART" id="SM00729">
    <property type="entry name" value="Elp3"/>
    <property type="match status" value="1"/>
</dbReference>
<dbReference type="InterPro" id="IPR013848">
    <property type="entry name" value="Methylthiotransferase_N"/>
</dbReference>
<gene>
    <name evidence="11" type="ORF">MNBD_GAMMA03-1422</name>
</gene>
<dbReference type="InterPro" id="IPR006467">
    <property type="entry name" value="MiaB-like_bact"/>
</dbReference>
<dbReference type="PANTHER" id="PTHR43837">
    <property type="entry name" value="RIBOSOMAL PROTEIN S12 METHYLTHIOTRANSFERASE RIMO"/>
    <property type="match status" value="1"/>
</dbReference>
<evidence type="ECO:0000259" key="9">
    <source>
        <dbReference type="PROSITE" id="PS51449"/>
    </source>
</evidence>
<keyword evidence="2" id="KW-0004">4Fe-4S</keyword>
<dbReference type="SFLD" id="SFLDG01061">
    <property type="entry name" value="methylthiotransferase"/>
    <property type="match status" value="1"/>
</dbReference>
<dbReference type="SFLD" id="SFLDS00029">
    <property type="entry name" value="Radical_SAM"/>
    <property type="match status" value="1"/>
</dbReference>
<organism evidence="11">
    <name type="scientific">hydrothermal vent metagenome</name>
    <dbReference type="NCBI Taxonomy" id="652676"/>
    <lineage>
        <taxon>unclassified sequences</taxon>
        <taxon>metagenomes</taxon>
        <taxon>ecological metagenomes</taxon>
    </lineage>
</organism>
<evidence type="ECO:0000256" key="2">
    <source>
        <dbReference type="ARBA" id="ARBA00022485"/>
    </source>
</evidence>
<dbReference type="AlphaFoldDB" id="A0A3B0VVP3"/>
<dbReference type="PANTHER" id="PTHR43837:SF1">
    <property type="entry name" value="RIBOSOMAL PROTEIN US12 METHYLTHIOTRANSFERASE RIMO"/>
    <property type="match status" value="1"/>
</dbReference>
<dbReference type="GO" id="GO:0046872">
    <property type="term" value="F:metal ion binding"/>
    <property type="evidence" value="ECO:0007669"/>
    <property type="project" value="UniProtKB-KW"/>
</dbReference>
<dbReference type="InterPro" id="IPR020612">
    <property type="entry name" value="Methylthiotransferase_CS"/>
</dbReference>
<dbReference type="InterPro" id="IPR023404">
    <property type="entry name" value="rSAM_horseshoe"/>
</dbReference>
<dbReference type="InterPro" id="IPR058240">
    <property type="entry name" value="rSAM_sf"/>
</dbReference>
<dbReference type="InterPro" id="IPR038135">
    <property type="entry name" value="Methylthiotransferase_N_sf"/>
</dbReference>
<evidence type="ECO:0000256" key="3">
    <source>
        <dbReference type="ARBA" id="ARBA00022490"/>
    </source>
</evidence>
<keyword evidence="4" id="KW-0949">S-adenosyl-L-methionine</keyword>
<dbReference type="NCBIfam" id="TIGR01579">
    <property type="entry name" value="MiaB-like-C"/>
    <property type="match status" value="1"/>
</dbReference>
<dbReference type="InterPro" id="IPR005840">
    <property type="entry name" value="Ribosomal_uS12_MeSTrfase_RimO"/>
</dbReference>
<dbReference type="CDD" id="cd01335">
    <property type="entry name" value="Radical_SAM"/>
    <property type="match status" value="1"/>
</dbReference>
<evidence type="ECO:0000256" key="1">
    <source>
        <dbReference type="ARBA" id="ARBA00001966"/>
    </source>
</evidence>
<evidence type="ECO:0000259" key="10">
    <source>
        <dbReference type="PROSITE" id="PS51918"/>
    </source>
</evidence>
<name>A0A3B0VVP3_9ZZZZ</name>
<dbReference type="PROSITE" id="PS51918">
    <property type="entry name" value="RADICAL_SAM"/>
    <property type="match status" value="1"/>
</dbReference>
<dbReference type="Gene3D" id="3.40.50.12160">
    <property type="entry name" value="Methylthiotransferase, N-terminal domain"/>
    <property type="match status" value="1"/>
</dbReference>
<dbReference type="SUPFAM" id="SSF102114">
    <property type="entry name" value="Radical SAM enzymes"/>
    <property type="match status" value="1"/>
</dbReference>
<dbReference type="SFLD" id="SFLDG01082">
    <property type="entry name" value="B12-binding_domain_containing"/>
    <property type="match status" value="1"/>
</dbReference>
<dbReference type="InterPro" id="IPR005839">
    <property type="entry name" value="Methylthiotransferase"/>
</dbReference>
<dbReference type="InterPro" id="IPR007197">
    <property type="entry name" value="rSAM"/>
</dbReference>
<keyword evidence="7" id="KW-0408">Iron</keyword>
<dbReference type="PROSITE" id="PS01278">
    <property type="entry name" value="MTTASE_RADICAL"/>
    <property type="match status" value="1"/>
</dbReference>
<evidence type="ECO:0000256" key="6">
    <source>
        <dbReference type="ARBA" id="ARBA00022723"/>
    </source>
</evidence>
<comment type="cofactor">
    <cofactor evidence="1">
        <name>[4Fe-4S] cluster</name>
        <dbReference type="ChEBI" id="CHEBI:49883"/>
    </cofactor>
</comment>
<dbReference type="FunFam" id="3.40.50.12160:FF:000004">
    <property type="entry name" value="Threonylcarbamoyladenosine tRNA methylthiotransferase MtaB"/>
    <property type="match status" value="1"/>
</dbReference>
<dbReference type="NCBIfam" id="TIGR00089">
    <property type="entry name" value="MiaB/RimO family radical SAM methylthiotransferase"/>
    <property type="match status" value="1"/>
</dbReference>
<feature type="domain" description="MTTase N-terminal" evidence="9">
    <location>
        <begin position="2"/>
        <end position="114"/>
    </location>
</feature>
<accession>A0A3B0VVP3</accession>
<keyword evidence="3" id="KW-0963">Cytoplasm</keyword>
<evidence type="ECO:0000256" key="5">
    <source>
        <dbReference type="ARBA" id="ARBA00022694"/>
    </source>
</evidence>
<dbReference type="Pfam" id="PF04055">
    <property type="entry name" value="Radical_SAM"/>
    <property type="match status" value="1"/>
</dbReference>
<dbReference type="Pfam" id="PF00919">
    <property type="entry name" value="UPF0004"/>
    <property type="match status" value="1"/>
</dbReference>
<feature type="domain" description="Radical SAM core" evidence="10">
    <location>
        <begin position="140"/>
        <end position="367"/>
    </location>
</feature>
<dbReference type="GO" id="GO:0005829">
    <property type="term" value="C:cytosol"/>
    <property type="evidence" value="ECO:0007669"/>
    <property type="project" value="TreeGrafter"/>
</dbReference>
<reference evidence="11" key="1">
    <citation type="submission" date="2018-06" db="EMBL/GenBank/DDBJ databases">
        <authorList>
            <person name="Zhirakovskaya E."/>
        </authorList>
    </citation>
    <scope>NUCLEOTIDE SEQUENCE</scope>
</reference>
<sequence length="430" mass="49022">MTLISFYTLGCRLNQSETSVIERTFDNTQYQIVDFKKSADIAIINTCTVTENGDADTRNLVNRANRLNPNVQIALIGCQAQTQKELLTQLPNIRWVIGNARKIDLAQIIQESRSKKSNSVEVITPPIPRDSFTIPVAGIDRHHTRVNLKVQDGCDFFCSFCEIPYARGRARSREFDDIIKEAKILVDAGHKEIVLTGINIATYKYKNYNLIDIVTALECIENLERIRISSAEPTTIPFGLIEKMAKQTKLCRYLHIPLQSGSNKILIAMKRKYTTEEFGNFIQIAYDTVPEICIGTDVIVGFPGEGDDAFNETFEFLQELPVHYFHVFSYSKRTMAKSKNLSNELPGNTIQKRSKIIRDISLRKKSLFHQSLLGTTQKVLFEQFKNQYWTGLTDNYVRVNVTSSKNLTNKFLNIKIFDLDNQNNVLGKII</sequence>
<dbReference type="Gene3D" id="3.80.30.20">
    <property type="entry name" value="tm_1862 like domain"/>
    <property type="match status" value="1"/>
</dbReference>
<dbReference type="GO" id="GO:0051539">
    <property type="term" value="F:4 iron, 4 sulfur cluster binding"/>
    <property type="evidence" value="ECO:0007669"/>
    <property type="project" value="UniProtKB-KW"/>
</dbReference>
<keyword evidence="11" id="KW-0808">Transferase</keyword>
<proteinExistence type="predicted"/>
<dbReference type="EC" id="2.8.4.5" evidence="11"/>
<evidence type="ECO:0000313" key="11">
    <source>
        <dbReference type="EMBL" id="VAW47705.1"/>
    </source>
</evidence>
<dbReference type="GO" id="GO:0035598">
    <property type="term" value="F:tRNA (N(6)-L-threonylcarbamoyladenosine(37)-C(2))-methylthiotransferase activity"/>
    <property type="evidence" value="ECO:0007669"/>
    <property type="project" value="UniProtKB-EC"/>
</dbReference>
<dbReference type="InterPro" id="IPR006638">
    <property type="entry name" value="Elp3/MiaA/NifB-like_rSAM"/>
</dbReference>
<protein>
    <submittedName>
        <fullName evidence="11">tRNA t(6)A37-methylthiotransferase</fullName>
        <ecNumber evidence="11">2.8.4.5</ecNumber>
    </submittedName>
</protein>
<keyword evidence="5" id="KW-0819">tRNA processing</keyword>
<evidence type="ECO:0000256" key="4">
    <source>
        <dbReference type="ARBA" id="ARBA00022691"/>
    </source>
</evidence>
<evidence type="ECO:0000256" key="7">
    <source>
        <dbReference type="ARBA" id="ARBA00023004"/>
    </source>
</evidence>
<keyword evidence="6" id="KW-0479">Metal-binding</keyword>